<dbReference type="EMBL" id="OMOF01000362">
    <property type="protein sequence ID" value="SPF48823.1"/>
    <property type="molecule type" value="Genomic_DNA"/>
</dbReference>
<accession>A0A2U3LA86</accession>
<dbReference type="CDD" id="cd07438">
    <property type="entry name" value="PHP_HisPPase_AMP"/>
    <property type="match status" value="1"/>
</dbReference>
<protein>
    <submittedName>
        <fullName evidence="1">PHP domain-containing protein</fullName>
    </submittedName>
</protein>
<dbReference type="InterPro" id="IPR052018">
    <property type="entry name" value="PHP_domain"/>
</dbReference>
<dbReference type="Gene3D" id="1.10.150.650">
    <property type="match status" value="1"/>
</dbReference>
<gene>
    <name evidence="1" type="ORF">SBF1_4240016</name>
</gene>
<dbReference type="SUPFAM" id="SSF89550">
    <property type="entry name" value="PHP domain-like"/>
    <property type="match status" value="1"/>
</dbReference>
<evidence type="ECO:0000313" key="2">
    <source>
        <dbReference type="Proteomes" id="UP000238916"/>
    </source>
</evidence>
<dbReference type="InterPro" id="IPR016195">
    <property type="entry name" value="Pol/histidinol_Pase-like"/>
</dbReference>
<dbReference type="Proteomes" id="UP000238916">
    <property type="component" value="Unassembled WGS sequence"/>
</dbReference>
<evidence type="ECO:0000313" key="1">
    <source>
        <dbReference type="EMBL" id="SPF48823.1"/>
    </source>
</evidence>
<dbReference type="PANTHER" id="PTHR42924">
    <property type="entry name" value="EXONUCLEASE"/>
    <property type="match status" value="1"/>
</dbReference>
<dbReference type="Gene3D" id="3.20.20.140">
    <property type="entry name" value="Metal-dependent hydrolases"/>
    <property type="match status" value="1"/>
</dbReference>
<reference evidence="2" key="1">
    <citation type="submission" date="2018-02" db="EMBL/GenBank/DDBJ databases">
        <authorList>
            <person name="Hausmann B."/>
        </authorList>
    </citation>
    <scope>NUCLEOTIDE SEQUENCE [LARGE SCALE GENOMIC DNA]</scope>
    <source>
        <strain evidence="2">Peat soil MAG SbF1</strain>
    </source>
</reference>
<sequence>MAVVDHDTVDGLVEAENIGSEYDVKIISGIEISAYDYQRGRKAHVLGYLMDKPQQIGEVCRPMLIERQKTSKWIVETLAEAGYPITWEFVNKISSGSTNVYKQHIMHALMELGYTSALKADLYKKLFAKPVHGKPGGIVYREIEYLDVFQAVKGIKQAGGVAVLAHPMGYNNMELIPELLDSGLDGLEAWHPSHDDTAVKQIMSEAEKYGLIVTGGSDFHGMYEGKPNLLGSCYTSEAWLQKLYERKTDLNI</sequence>
<dbReference type="GO" id="GO:0035312">
    <property type="term" value="F:5'-3' DNA exonuclease activity"/>
    <property type="evidence" value="ECO:0007669"/>
    <property type="project" value="TreeGrafter"/>
</dbReference>
<organism evidence="1 2">
    <name type="scientific">Candidatus Desulfosporosinus infrequens</name>
    <dbReference type="NCBI Taxonomy" id="2043169"/>
    <lineage>
        <taxon>Bacteria</taxon>
        <taxon>Bacillati</taxon>
        <taxon>Bacillota</taxon>
        <taxon>Clostridia</taxon>
        <taxon>Eubacteriales</taxon>
        <taxon>Desulfitobacteriaceae</taxon>
        <taxon>Desulfosporosinus</taxon>
    </lineage>
</organism>
<dbReference type="PANTHER" id="PTHR42924:SF3">
    <property type="entry name" value="POLYMERASE_HISTIDINOL PHOSPHATASE N-TERMINAL DOMAIN-CONTAINING PROTEIN"/>
    <property type="match status" value="1"/>
</dbReference>
<proteinExistence type="predicted"/>
<name>A0A2U3LA86_9FIRM</name>
<dbReference type="GO" id="GO:0004534">
    <property type="term" value="F:5'-3' RNA exonuclease activity"/>
    <property type="evidence" value="ECO:0007669"/>
    <property type="project" value="TreeGrafter"/>
</dbReference>
<dbReference type="AlphaFoldDB" id="A0A2U3LA86"/>